<keyword evidence="3" id="KW-1185">Reference proteome</keyword>
<feature type="compositionally biased region" description="Basic and acidic residues" evidence="1">
    <location>
        <begin position="77"/>
        <end position="88"/>
    </location>
</feature>
<protein>
    <submittedName>
        <fullName evidence="2">Uncharacterized protein</fullName>
    </submittedName>
</protein>
<dbReference type="Proteomes" id="UP000823561">
    <property type="component" value="Chromosome 13"/>
</dbReference>
<feature type="compositionally biased region" description="Pro residues" evidence="1">
    <location>
        <begin position="53"/>
        <end position="69"/>
    </location>
</feature>
<proteinExistence type="predicted"/>
<reference evidence="2" key="1">
    <citation type="submission" date="2020-10" db="EMBL/GenBank/DDBJ databases">
        <title>Chromosome-scale genome assembly of the Allis shad, Alosa alosa.</title>
        <authorList>
            <person name="Margot Z."/>
            <person name="Christophe K."/>
            <person name="Cabau C."/>
            <person name="Louis A."/>
            <person name="Berthelot C."/>
            <person name="Parey E."/>
            <person name="Roest Crollius H."/>
            <person name="Montfort J."/>
            <person name="Robinson-Rechavi M."/>
            <person name="Bucao C."/>
            <person name="Bouchez O."/>
            <person name="Gislard M."/>
            <person name="Lluch J."/>
            <person name="Milhes M."/>
            <person name="Lampietro C."/>
            <person name="Lopez Roques C."/>
            <person name="Donnadieu C."/>
            <person name="Braasch I."/>
            <person name="Desvignes T."/>
            <person name="Postlethwait J."/>
            <person name="Bobe J."/>
            <person name="Guiguen Y."/>
        </authorList>
    </citation>
    <scope>NUCLEOTIDE SEQUENCE</scope>
    <source>
        <strain evidence="2">M-15738</strain>
        <tissue evidence="2">Blood</tissue>
    </source>
</reference>
<evidence type="ECO:0000256" key="1">
    <source>
        <dbReference type="SAM" id="MobiDB-lite"/>
    </source>
</evidence>
<evidence type="ECO:0000313" key="2">
    <source>
        <dbReference type="EMBL" id="KAG5271717.1"/>
    </source>
</evidence>
<evidence type="ECO:0000313" key="3">
    <source>
        <dbReference type="Proteomes" id="UP000823561"/>
    </source>
</evidence>
<dbReference type="AlphaFoldDB" id="A0AAV6GEB7"/>
<feature type="region of interest" description="Disordered" evidence="1">
    <location>
        <begin position="44"/>
        <end position="88"/>
    </location>
</feature>
<dbReference type="EMBL" id="JADWDJ010000013">
    <property type="protein sequence ID" value="KAG5271717.1"/>
    <property type="molecule type" value="Genomic_DNA"/>
</dbReference>
<comment type="caution">
    <text evidence="2">The sequence shown here is derived from an EMBL/GenBank/DDBJ whole genome shotgun (WGS) entry which is preliminary data.</text>
</comment>
<gene>
    <name evidence="2" type="ORF">AALO_G00183230</name>
</gene>
<organism evidence="2 3">
    <name type="scientific">Alosa alosa</name>
    <name type="common">allis shad</name>
    <dbReference type="NCBI Taxonomy" id="278164"/>
    <lineage>
        <taxon>Eukaryota</taxon>
        <taxon>Metazoa</taxon>
        <taxon>Chordata</taxon>
        <taxon>Craniata</taxon>
        <taxon>Vertebrata</taxon>
        <taxon>Euteleostomi</taxon>
        <taxon>Actinopterygii</taxon>
        <taxon>Neopterygii</taxon>
        <taxon>Teleostei</taxon>
        <taxon>Clupei</taxon>
        <taxon>Clupeiformes</taxon>
        <taxon>Clupeoidei</taxon>
        <taxon>Clupeidae</taxon>
        <taxon>Alosa</taxon>
    </lineage>
</organism>
<name>A0AAV6GEB7_9TELE</name>
<sequence length="88" mass="9773">MSTGWQQRGEVCFPSSLVLHSALDRMEAQKKRLDMVVWKLLQHQPSTDKRLPTVPPPSCLQPSTQPPTSSPCGADNKSMRAEAKRTEG</sequence>
<accession>A0AAV6GEB7</accession>